<evidence type="ECO:0000259" key="1">
    <source>
        <dbReference type="Pfam" id="PF01926"/>
    </source>
</evidence>
<evidence type="ECO:0000313" key="3">
    <source>
        <dbReference type="Proteomes" id="UP001260072"/>
    </source>
</evidence>
<comment type="caution">
    <text evidence="2">The sequence shown here is derived from an EMBL/GenBank/DDBJ whole genome shotgun (WGS) entry which is preliminary data.</text>
</comment>
<dbReference type="InterPro" id="IPR021871">
    <property type="entry name" value="DUF3482"/>
</dbReference>
<accession>A0ABU1FLW5</accession>
<dbReference type="SUPFAM" id="SSF52540">
    <property type="entry name" value="P-loop containing nucleoside triphosphate hydrolases"/>
    <property type="match status" value="1"/>
</dbReference>
<dbReference type="Proteomes" id="UP001260072">
    <property type="component" value="Unassembled WGS sequence"/>
</dbReference>
<dbReference type="InterPro" id="IPR006073">
    <property type="entry name" value="GTP-bd"/>
</dbReference>
<dbReference type="RefSeq" id="WP_310521114.1">
    <property type="nucleotide sequence ID" value="NZ_BAABBS010000001.1"/>
</dbReference>
<feature type="domain" description="G" evidence="1">
    <location>
        <begin position="18"/>
        <end position="158"/>
    </location>
</feature>
<dbReference type="Pfam" id="PF01926">
    <property type="entry name" value="MMR_HSR1"/>
    <property type="match status" value="1"/>
</dbReference>
<dbReference type="Gene3D" id="3.40.50.300">
    <property type="entry name" value="P-loop containing nucleotide triphosphate hydrolases"/>
    <property type="match status" value="1"/>
</dbReference>
<name>A0ABU1FLW5_9MICO</name>
<dbReference type="CDD" id="cd00882">
    <property type="entry name" value="Ras_like_GTPase"/>
    <property type="match status" value="1"/>
</dbReference>
<proteinExistence type="predicted"/>
<reference evidence="3" key="1">
    <citation type="submission" date="2023-07" db="EMBL/GenBank/DDBJ databases">
        <title>Description of three actinobacteria isolated from air of manufacturing shop in a pharmaceutical factory.</title>
        <authorList>
            <person name="Zhang D.-F."/>
        </authorList>
    </citation>
    <scope>NUCLEOTIDE SEQUENCE [LARGE SCALE GENOMIC DNA]</scope>
    <source>
        <strain evidence="3">CCTCC AB 2011122</strain>
    </source>
</reference>
<protein>
    <submittedName>
        <fullName evidence="2">DUF3482 domain-containing protein</fullName>
    </submittedName>
</protein>
<organism evidence="2 3">
    <name type="scientific">Agromyces indicus</name>
    <dbReference type="NCBI Taxonomy" id="758919"/>
    <lineage>
        <taxon>Bacteria</taxon>
        <taxon>Bacillati</taxon>
        <taxon>Actinomycetota</taxon>
        <taxon>Actinomycetes</taxon>
        <taxon>Micrococcales</taxon>
        <taxon>Microbacteriaceae</taxon>
        <taxon>Agromyces</taxon>
    </lineage>
</organism>
<sequence length="500" mass="53950">MTAADVPGRDAGAVSLSLISHTNAGKTTLARTLLGRDVGEVRDAPHVTAEATPYPLVQTTYGDLLTLWDTPGFGDSVRLVRRLRQDRNPIGWFLSQVWDRYRDRALWLSQLAVRNVAEQADVVLYLVNAAEEPDDAGYLGPELEVLEWIGKPVLVLLNQTGPPREPAVEAADAARWQAALADRPHVRGVLALDAFARCWVQEFTLFDAIDDLVPDGSQAAFGRLAAAWRDQRMDEFERSMAALAGPIERAAADRVVLPAEPLSSRVGGSFGLPNPARSQARADAAERMSARLRDDLRASTDELIAIHRLEGRATDAVLERVADDVHVDAPLDEGRTAALGGVVSGALTGLGADLAAGGLTFGAGMVAGAIVGALGGAGLARGVNVYRGRSDASLRWEDAFLDGLVTSSLLRYLAVAHYGRGRGAWTEGEYPPFWRELVVEAVVAEQERLAVVWAQTRESAGSRGDDERMRQELEAVLRSLALGLLDRLYPGALREVEFRG</sequence>
<evidence type="ECO:0000313" key="2">
    <source>
        <dbReference type="EMBL" id="MDR5692733.1"/>
    </source>
</evidence>
<dbReference type="EMBL" id="JAVKGS010000003">
    <property type="protein sequence ID" value="MDR5692733.1"/>
    <property type="molecule type" value="Genomic_DNA"/>
</dbReference>
<keyword evidence="3" id="KW-1185">Reference proteome</keyword>
<gene>
    <name evidence="2" type="ORF">RH861_11750</name>
</gene>
<dbReference type="InterPro" id="IPR027417">
    <property type="entry name" value="P-loop_NTPase"/>
</dbReference>
<dbReference type="Pfam" id="PF11981">
    <property type="entry name" value="DUF3482"/>
    <property type="match status" value="1"/>
</dbReference>